<evidence type="ECO:0000256" key="3">
    <source>
        <dbReference type="ARBA" id="ARBA00023136"/>
    </source>
</evidence>
<dbReference type="AlphaFoldDB" id="A0A5J4RH71"/>
<keyword evidence="3" id="KW-0472">Membrane</keyword>
<reference evidence="6" key="1">
    <citation type="submission" date="2019-03" db="EMBL/GenBank/DDBJ databases">
        <title>Single cell metagenomics reveals metabolic interactions within the superorganism composed of flagellate Streblomastix strix and complex community of Bacteroidetes bacteria on its surface.</title>
        <authorList>
            <person name="Treitli S.C."/>
            <person name="Kolisko M."/>
            <person name="Husnik F."/>
            <person name="Keeling P."/>
            <person name="Hampl V."/>
        </authorList>
    </citation>
    <scope>NUCLEOTIDE SEQUENCE</scope>
    <source>
        <strain evidence="6">STM</strain>
    </source>
</reference>
<protein>
    <recommendedName>
        <fullName evidence="5">RagB/SusD domain-containing protein</fullName>
    </recommendedName>
</protein>
<name>A0A5J4RH71_9ZZZZ</name>
<dbReference type="InterPro" id="IPR012944">
    <property type="entry name" value="SusD_RagB_dom"/>
</dbReference>
<evidence type="ECO:0000313" key="6">
    <source>
        <dbReference type="EMBL" id="KAA6332231.1"/>
    </source>
</evidence>
<evidence type="ECO:0000256" key="4">
    <source>
        <dbReference type="ARBA" id="ARBA00023237"/>
    </source>
</evidence>
<proteinExistence type="predicted"/>
<dbReference type="SUPFAM" id="SSF48452">
    <property type="entry name" value="TPR-like"/>
    <property type="match status" value="1"/>
</dbReference>
<dbReference type="GO" id="GO:0009279">
    <property type="term" value="C:cell outer membrane"/>
    <property type="evidence" value="ECO:0007669"/>
    <property type="project" value="UniProtKB-SubCell"/>
</dbReference>
<comment type="subcellular location">
    <subcellularLocation>
        <location evidence="1">Cell outer membrane</location>
    </subcellularLocation>
</comment>
<comment type="caution">
    <text evidence="6">The sequence shown here is derived from an EMBL/GenBank/DDBJ whole genome shotgun (WGS) entry which is preliminary data.</text>
</comment>
<keyword evidence="4" id="KW-0998">Cell outer membrane</keyword>
<dbReference type="EMBL" id="SNRY01001267">
    <property type="protein sequence ID" value="KAA6332231.1"/>
    <property type="molecule type" value="Genomic_DNA"/>
</dbReference>
<accession>A0A5J4RH71</accession>
<evidence type="ECO:0000259" key="5">
    <source>
        <dbReference type="Pfam" id="PF07980"/>
    </source>
</evidence>
<dbReference type="Gene3D" id="1.25.40.900">
    <property type="match status" value="1"/>
</dbReference>
<sequence length="90" mass="10231">MYRGHSEWAPIIRYAEVLLNYSEAALRAGNKTLALELFNAVRNRSLADLTTQAYTEHRILQRTKTFWKPCFGKDVLSSTAKVVVGKIFIA</sequence>
<evidence type="ECO:0000256" key="2">
    <source>
        <dbReference type="ARBA" id="ARBA00022729"/>
    </source>
</evidence>
<dbReference type="Pfam" id="PF07980">
    <property type="entry name" value="SusD_RagB"/>
    <property type="match status" value="1"/>
</dbReference>
<gene>
    <name evidence="6" type="ORF">EZS27_019243</name>
</gene>
<organism evidence="6">
    <name type="scientific">termite gut metagenome</name>
    <dbReference type="NCBI Taxonomy" id="433724"/>
    <lineage>
        <taxon>unclassified sequences</taxon>
        <taxon>metagenomes</taxon>
        <taxon>organismal metagenomes</taxon>
    </lineage>
</organism>
<keyword evidence="2" id="KW-0732">Signal</keyword>
<evidence type="ECO:0000256" key="1">
    <source>
        <dbReference type="ARBA" id="ARBA00004442"/>
    </source>
</evidence>
<dbReference type="InterPro" id="IPR011990">
    <property type="entry name" value="TPR-like_helical_dom_sf"/>
</dbReference>
<feature type="domain" description="RagB/SusD" evidence="5">
    <location>
        <begin position="4"/>
        <end position="56"/>
    </location>
</feature>